<evidence type="ECO:0000313" key="2">
    <source>
        <dbReference type="EMBL" id="GFB25771.1"/>
    </source>
</evidence>
<proteinExistence type="predicted"/>
<evidence type="ECO:0000256" key="1">
    <source>
        <dbReference type="SAM" id="MobiDB-lite"/>
    </source>
</evidence>
<feature type="region of interest" description="Disordered" evidence="1">
    <location>
        <begin position="1"/>
        <end position="23"/>
    </location>
</feature>
<sequence>GRVIDMDENAVKEEDEVRDYTTDTQVERRQSDIYNIDIDHAAKVLTSFFSATLISSSIQ</sequence>
<dbReference type="AlphaFoldDB" id="A0A699LA24"/>
<gene>
    <name evidence="2" type="ORF">Tci_697742</name>
</gene>
<reference evidence="2" key="1">
    <citation type="journal article" date="2019" name="Sci. Rep.">
        <title>Draft genome of Tanacetum cinerariifolium, the natural source of mosquito coil.</title>
        <authorList>
            <person name="Yamashiro T."/>
            <person name="Shiraishi A."/>
            <person name="Satake H."/>
            <person name="Nakayama K."/>
        </authorList>
    </citation>
    <scope>NUCLEOTIDE SEQUENCE</scope>
</reference>
<feature type="non-terminal residue" evidence="2">
    <location>
        <position position="1"/>
    </location>
</feature>
<dbReference type="EMBL" id="BKCJ010586900">
    <property type="protein sequence ID" value="GFB25771.1"/>
    <property type="molecule type" value="Genomic_DNA"/>
</dbReference>
<comment type="caution">
    <text evidence="2">The sequence shown here is derived from an EMBL/GenBank/DDBJ whole genome shotgun (WGS) entry which is preliminary data.</text>
</comment>
<name>A0A699LA24_TANCI</name>
<organism evidence="2">
    <name type="scientific">Tanacetum cinerariifolium</name>
    <name type="common">Dalmatian daisy</name>
    <name type="synonym">Chrysanthemum cinerariifolium</name>
    <dbReference type="NCBI Taxonomy" id="118510"/>
    <lineage>
        <taxon>Eukaryota</taxon>
        <taxon>Viridiplantae</taxon>
        <taxon>Streptophyta</taxon>
        <taxon>Embryophyta</taxon>
        <taxon>Tracheophyta</taxon>
        <taxon>Spermatophyta</taxon>
        <taxon>Magnoliopsida</taxon>
        <taxon>eudicotyledons</taxon>
        <taxon>Gunneridae</taxon>
        <taxon>Pentapetalae</taxon>
        <taxon>asterids</taxon>
        <taxon>campanulids</taxon>
        <taxon>Asterales</taxon>
        <taxon>Asteraceae</taxon>
        <taxon>Asteroideae</taxon>
        <taxon>Anthemideae</taxon>
        <taxon>Anthemidinae</taxon>
        <taxon>Tanacetum</taxon>
    </lineage>
</organism>
<accession>A0A699LA24</accession>
<protein>
    <submittedName>
        <fullName evidence="2">Uncharacterized protein</fullName>
    </submittedName>
</protein>